<accession>A0A2H0E040</accession>
<dbReference type="InterPro" id="IPR015760">
    <property type="entry name" value="TIF_IF2"/>
</dbReference>
<dbReference type="SUPFAM" id="SSF50447">
    <property type="entry name" value="Translation proteins"/>
    <property type="match status" value="2"/>
</dbReference>
<dbReference type="PRINTS" id="PR00315">
    <property type="entry name" value="ELONGATNFCT"/>
</dbReference>
<dbReference type="GO" id="GO:0005525">
    <property type="term" value="F:GTP binding"/>
    <property type="evidence" value="ECO:0007669"/>
    <property type="project" value="UniProtKB-KW"/>
</dbReference>
<evidence type="ECO:0000259" key="9">
    <source>
        <dbReference type="PROSITE" id="PS51722"/>
    </source>
</evidence>
<evidence type="ECO:0000256" key="1">
    <source>
        <dbReference type="ARBA" id="ARBA00007733"/>
    </source>
</evidence>
<dbReference type="GO" id="GO:0005737">
    <property type="term" value="C:cytoplasm"/>
    <property type="evidence" value="ECO:0007669"/>
    <property type="project" value="UniProtKB-UniRule"/>
</dbReference>
<comment type="function">
    <text evidence="8">One of the essential components for the initiation of protein synthesis. Protects formylmethionyl-tRNA from spontaneous hydrolysis and promotes its binding to the 30S ribosomal subunits. Also involved in the hydrolysis of GTP during the formation of the 70S ribosomal complex.</text>
</comment>
<gene>
    <name evidence="10" type="primary">infB</name>
    <name evidence="10" type="ORF">COW81_01560</name>
</gene>
<dbReference type="InterPro" id="IPR000178">
    <property type="entry name" value="TF_IF2_bacterial-like"/>
</dbReference>
<evidence type="ECO:0000256" key="8">
    <source>
        <dbReference type="RuleBase" id="RU000644"/>
    </source>
</evidence>
<dbReference type="SUPFAM" id="SSF52156">
    <property type="entry name" value="Initiation factor IF2/eIF5b, domain 3"/>
    <property type="match status" value="1"/>
</dbReference>
<dbReference type="FunFam" id="3.40.50.300:FF:000019">
    <property type="entry name" value="Translation initiation factor IF-2"/>
    <property type="match status" value="1"/>
</dbReference>
<dbReference type="PANTHER" id="PTHR43381">
    <property type="entry name" value="TRANSLATION INITIATION FACTOR IF-2-RELATED"/>
    <property type="match status" value="1"/>
</dbReference>
<dbReference type="PROSITE" id="PS51722">
    <property type="entry name" value="G_TR_2"/>
    <property type="match status" value="1"/>
</dbReference>
<dbReference type="Gene3D" id="3.40.50.300">
    <property type="entry name" value="P-loop containing nucleotide triphosphate hydrolases"/>
    <property type="match status" value="1"/>
</dbReference>
<protein>
    <recommendedName>
        <fullName evidence="2 7">Translation initiation factor IF-2</fullName>
    </recommendedName>
</protein>
<dbReference type="Pfam" id="PF22042">
    <property type="entry name" value="EF-G_D2"/>
    <property type="match status" value="1"/>
</dbReference>
<evidence type="ECO:0000256" key="4">
    <source>
        <dbReference type="ARBA" id="ARBA00022741"/>
    </source>
</evidence>
<evidence type="ECO:0000313" key="10">
    <source>
        <dbReference type="EMBL" id="PIP87190.1"/>
    </source>
</evidence>
<dbReference type="Proteomes" id="UP000231143">
    <property type="component" value="Unassembled WGS sequence"/>
</dbReference>
<dbReference type="InterPro" id="IPR027417">
    <property type="entry name" value="P-loop_NTPase"/>
</dbReference>
<dbReference type="PANTHER" id="PTHR43381:SF4">
    <property type="entry name" value="EUKARYOTIC TRANSLATION INITIATION FACTOR 5B"/>
    <property type="match status" value="1"/>
</dbReference>
<dbReference type="SUPFAM" id="SSF52540">
    <property type="entry name" value="P-loop containing nucleoside triphosphate hydrolases"/>
    <property type="match status" value="1"/>
</dbReference>
<dbReference type="InterPro" id="IPR053905">
    <property type="entry name" value="EF-G-like_DII"/>
</dbReference>
<dbReference type="InterPro" id="IPR009000">
    <property type="entry name" value="Transl_B-barrel_sf"/>
</dbReference>
<feature type="domain" description="Tr-type G" evidence="9">
    <location>
        <begin position="13"/>
        <end position="187"/>
    </location>
</feature>
<dbReference type="CDD" id="cd01887">
    <property type="entry name" value="IF2_eIF5B"/>
    <property type="match status" value="1"/>
</dbReference>
<comment type="similarity">
    <text evidence="1 8">Belongs to the TRAFAC class translation factor GTPase superfamily. Classic translation factor GTPase family. IF-2 subfamily.</text>
</comment>
<dbReference type="NCBIfam" id="TIGR00231">
    <property type="entry name" value="small_GTP"/>
    <property type="match status" value="1"/>
</dbReference>
<evidence type="ECO:0000256" key="5">
    <source>
        <dbReference type="ARBA" id="ARBA00022917"/>
    </source>
</evidence>
<dbReference type="InterPro" id="IPR000795">
    <property type="entry name" value="T_Tr_GTP-bd_dom"/>
</dbReference>
<dbReference type="Pfam" id="PF00009">
    <property type="entry name" value="GTP_EFTU"/>
    <property type="match status" value="1"/>
</dbReference>
<dbReference type="AlphaFoldDB" id="A0A2H0E040"/>
<dbReference type="Gene3D" id="3.40.50.10050">
    <property type="entry name" value="Translation initiation factor IF- 2, domain 3"/>
    <property type="match status" value="1"/>
</dbReference>
<evidence type="ECO:0000313" key="11">
    <source>
        <dbReference type="Proteomes" id="UP000231143"/>
    </source>
</evidence>
<keyword evidence="3 8" id="KW-0396">Initiation factor</keyword>
<dbReference type="Gene3D" id="2.40.30.10">
    <property type="entry name" value="Translation factors"/>
    <property type="match status" value="2"/>
</dbReference>
<dbReference type="FunFam" id="3.40.50.10050:FF:000001">
    <property type="entry name" value="Translation initiation factor IF-2"/>
    <property type="match status" value="1"/>
</dbReference>
<dbReference type="EMBL" id="PCTT01000019">
    <property type="protein sequence ID" value="PIP87190.1"/>
    <property type="molecule type" value="Genomic_DNA"/>
</dbReference>
<evidence type="ECO:0000256" key="3">
    <source>
        <dbReference type="ARBA" id="ARBA00022540"/>
    </source>
</evidence>
<dbReference type="InterPro" id="IPR023115">
    <property type="entry name" value="TIF_IF2_dom3"/>
</dbReference>
<keyword evidence="4" id="KW-0547">Nucleotide-binding</keyword>
<evidence type="ECO:0000256" key="7">
    <source>
        <dbReference type="NCBIfam" id="TIGR00487"/>
    </source>
</evidence>
<dbReference type="InterPro" id="IPR036925">
    <property type="entry name" value="TIF_IF2_dom3_sf"/>
</dbReference>
<dbReference type="NCBIfam" id="TIGR00487">
    <property type="entry name" value="IF-2"/>
    <property type="match status" value="1"/>
</dbReference>
<name>A0A2H0E040_9BACT</name>
<evidence type="ECO:0000256" key="2">
    <source>
        <dbReference type="ARBA" id="ARBA00020675"/>
    </source>
</evidence>
<dbReference type="GO" id="GO:0003743">
    <property type="term" value="F:translation initiation factor activity"/>
    <property type="evidence" value="ECO:0007669"/>
    <property type="project" value="UniProtKB-UniRule"/>
</dbReference>
<sequence length="503" mass="54861">MEAYISKKEGIIERPPVIVVMGHIDHGKSKLLDYIRKSHVVEGEAGGITQHISAYEVIHQQKDGEPKRITFLDTPGHEAFSGMRSRGASVADVAILVVAADDGVKAQTVEALSAINEAGIPYIVALNKIDKPNADQNKAIQSLIENEIYIEGYGGDIPFIPVSATVGTGIEELLDTLVLVSEMEELKGDTTKPATGVIIETNVDTKKGISATIVIKDGTLKKGMYIVAEKSCAPVRIMEDFTGNAVDKAQFSSPIQIRGFDSIPSVGSLCVAYENRKDAEGAALSCVSALATNDRNEDIQEGAYVIPVVLKSDVVGTEEAIREKLKKLCTERSFVKIVHSSIGKITEGDVKMAGSSENAYVIGFNVKVDGAARELGERMGIEIKTFNIIYELLEWFEDVIKEETPKKQVEEQIGEAKILRIFNQDKNKQVIGGKVVSGYLSKGTIFKIKRRDEEIGTGKLVGIQQQKMETDNVQEGNEFGCRIDSKIAIAEGDRIISFRIIEE</sequence>
<organism evidence="10 11">
    <name type="scientific">Candidatus Campbellbacteria bacterium CG22_combo_CG10-13_8_21_14_all_36_13</name>
    <dbReference type="NCBI Taxonomy" id="1974529"/>
    <lineage>
        <taxon>Bacteria</taxon>
        <taxon>Candidatus Campbelliibacteriota</taxon>
    </lineage>
</organism>
<dbReference type="Pfam" id="PF11987">
    <property type="entry name" value="IF-2"/>
    <property type="match status" value="1"/>
</dbReference>
<evidence type="ECO:0000256" key="6">
    <source>
        <dbReference type="ARBA" id="ARBA00023134"/>
    </source>
</evidence>
<keyword evidence="5 8" id="KW-0648">Protein biosynthesis</keyword>
<dbReference type="InterPro" id="IPR005225">
    <property type="entry name" value="Small_GTP-bd"/>
</dbReference>
<keyword evidence="6" id="KW-0342">GTP-binding</keyword>
<reference evidence="10 11" key="1">
    <citation type="submission" date="2017-09" db="EMBL/GenBank/DDBJ databases">
        <title>Depth-based differentiation of microbial function through sediment-hosted aquifers and enrichment of novel symbionts in the deep terrestrial subsurface.</title>
        <authorList>
            <person name="Probst A.J."/>
            <person name="Ladd B."/>
            <person name="Jarett J.K."/>
            <person name="Geller-Mcgrath D.E."/>
            <person name="Sieber C.M."/>
            <person name="Emerson J.B."/>
            <person name="Anantharaman K."/>
            <person name="Thomas B.C."/>
            <person name="Malmstrom R."/>
            <person name="Stieglmeier M."/>
            <person name="Klingl A."/>
            <person name="Woyke T."/>
            <person name="Ryan C.M."/>
            <person name="Banfield J.F."/>
        </authorList>
    </citation>
    <scope>NUCLEOTIDE SEQUENCE [LARGE SCALE GENOMIC DNA]</scope>
    <source>
        <strain evidence="10">CG22_combo_CG10-13_8_21_14_all_36_13</strain>
    </source>
</reference>
<comment type="caution">
    <text evidence="10">The sequence shown here is derived from an EMBL/GenBank/DDBJ whole genome shotgun (WGS) entry which is preliminary data.</text>
</comment>
<proteinExistence type="inferred from homology"/>
<dbReference type="GO" id="GO:0003924">
    <property type="term" value="F:GTPase activity"/>
    <property type="evidence" value="ECO:0007669"/>
    <property type="project" value="InterPro"/>
</dbReference>